<evidence type="ECO:0000313" key="3">
    <source>
        <dbReference type="Proteomes" id="UP000823775"/>
    </source>
</evidence>
<dbReference type="EMBL" id="JACEIK010000046">
    <property type="protein sequence ID" value="MCD7447829.1"/>
    <property type="molecule type" value="Genomic_DNA"/>
</dbReference>
<feature type="region of interest" description="Disordered" evidence="1">
    <location>
        <begin position="177"/>
        <end position="219"/>
    </location>
</feature>
<gene>
    <name evidence="2" type="ORF">HAX54_035307</name>
</gene>
<dbReference type="InterPro" id="IPR034583">
    <property type="entry name" value="EMF1"/>
</dbReference>
<sequence>MGSLNPYSSEGMLEIQSLKLQERPFAPCNNHPPIHMDGKQSIFNGSFLPHHQLMKESSSVHIGGFTAVQSFQQHVPYFNDQVSLRQEKKRKLQQLTSSSGLLCTTSKEKSRGFIGGASRSKVVPLQDDNNISKSLYVVGPIAVLPVSTIPKNDPSRLFNQNPADIAKVDDERYLRSAEDQRIRDKSSLREKSGAINVDGRKRQGKKERSGRMPVVALKS</sequence>
<organism evidence="2 3">
    <name type="scientific">Datura stramonium</name>
    <name type="common">Jimsonweed</name>
    <name type="synonym">Common thornapple</name>
    <dbReference type="NCBI Taxonomy" id="4076"/>
    <lineage>
        <taxon>Eukaryota</taxon>
        <taxon>Viridiplantae</taxon>
        <taxon>Streptophyta</taxon>
        <taxon>Embryophyta</taxon>
        <taxon>Tracheophyta</taxon>
        <taxon>Spermatophyta</taxon>
        <taxon>Magnoliopsida</taxon>
        <taxon>eudicotyledons</taxon>
        <taxon>Gunneridae</taxon>
        <taxon>Pentapetalae</taxon>
        <taxon>asterids</taxon>
        <taxon>lamiids</taxon>
        <taxon>Solanales</taxon>
        <taxon>Solanaceae</taxon>
        <taxon>Solanoideae</taxon>
        <taxon>Datureae</taxon>
        <taxon>Datura</taxon>
    </lineage>
</organism>
<accession>A0ABS8RM01</accession>
<proteinExistence type="predicted"/>
<name>A0ABS8RM01_DATST</name>
<feature type="compositionally biased region" description="Basic and acidic residues" evidence="1">
    <location>
        <begin position="177"/>
        <end position="210"/>
    </location>
</feature>
<keyword evidence="3" id="KW-1185">Reference proteome</keyword>
<protein>
    <submittedName>
        <fullName evidence="2">Uncharacterized protein</fullName>
    </submittedName>
</protein>
<dbReference type="PANTHER" id="PTHR35504">
    <property type="entry name" value="PROTEIN EMBRYONIC FLOWER 1"/>
    <property type="match status" value="1"/>
</dbReference>
<dbReference type="PANTHER" id="PTHR35504:SF1">
    <property type="entry name" value="PROTEIN EMBRYONIC FLOWER 1"/>
    <property type="match status" value="1"/>
</dbReference>
<evidence type="ECO:0000256" key="1">
    <source>
        <dbReference type="SAM" id="MobiDB-lite"/>
    </source>
</evidence>
<comment type="caution">
    <text evidence="2">The sequence shown here is derived from an EMBL/GenBank/DDBJ whole genome shotgun (WGS) entry which is preliminary data.</text>
</comment>
<reference evidence="2 3" key="1">
    <citation type="journal article" date="2021" name="BMC Genomics">
        <title>Datura genome reveals duplications of psychoactive alkaloid biosynthetic genes and high mutation rate following tissue culture.</title>
        <authorList>
            <person name="Rajewski A."/>
            <person name="Carter-House D."/>
            <person name="Stajich J."/>
            <person name="Litt A."/>
        </authorList>
    </citation>
    <scope>NUCLEOTIDE SEQUENCE [LARGE SCALE GENOMIC DNA]</scope>
    <source>
        <strain evidence="2">AR-01</strain>
    </source>
</reference>
<evidence type="ECO:0000313" key="2">
    <source>
        <dbReference type="EMBL" id="MCD7447829.1"/>
    </source>
</evidence>
<dbReference type="Proteomes" id="UP000823775">
    <property type="component" value="Unassembled WGS sequence"/>
</dbReference>